<name>A0A835RBM9_VANPL</name>
<dbReference type="InterPro" id="IPR017441">
    <property type="entry name" value="Protein_kinase_ATP_BS"/>
</dbReference>
<dbReference type="PANTHER" id="PTHR47989">
    <property type="entry name" value="OS01G0750732 PROTEIN"/>
    <property type="match status" value="1"/>
</dbReference>
<dbReference type="AlphaFoldDB" id="A0A835RBM9"/>
<dbReference type="PROSITE" id="PS00107">
    <property type="entry name" value="PROTEIN_KINASE_ATP"/>
    <property type="match status" value="1"/>
</dbReference>
<evidence type="ECO:0000313" key="9">
    <source>
        <dbReference type="Proteomes" id="UP000636800"/>
    </source>
</evidence>
<dbReference type="InterPro" id="IPR000719">
    <property type="entry name" value="Prot_kinase_dom"/>
</dbReference>
<gene>
    <name evidence="8" type="ORF">HPP92_008827</name>
    <name evidence="7" type="ORF">HPP92_009059</name>
</gene>
<keyword evidence="4" id="KW-0812">Transmembrane</keyword>
<dbReference type="Gene3D" id="1.10.510.10">
    <property type="entry name" value="Transferase(Phosphotransferase) domain 1"/>
    <property type="match status" value="1"/>
</dbReference>
<feature type="chain" id="PRO_5033945392" description="Protein kinase domain-containing protein" evidence="5">
    <location>
        <begin position="23"/>
        <end position="489"/>
    </location>
</feature>
<keyword evidence="5" id="KW-0732">Signal</keyword>
<feature type="signal peptide" evidence="5">
    <location>
        <begin position="1"/>
        <end position="22"/>
    </location>
</feature>
<dbReference type="FunFam" id="3.30.200.20:FF:000146">
    <property type="entry name" value="receptor-like serine/threonine-protein kinase ALE2"/>
    <property type="match status" value="1"/>
</dbReference>
<keyword evidence="9" id="KW-1185">Reference proteome</keyword>
<keyword evidence="2 3" id="KW-0067">ATP-binding</keyword>
<dbReference type="InterPro" id="IPR057597">
    <property type="entry name" value="ALE2_N"/>
</dbReference>
<evidence type="ECO:0000313" key="7">
    <source>
        <dbReference type="EMBL" id="KAG0484980.1"/>
    </source>
</evidence>
<dbReference type="SUPFAM" id="SSF56112">
    <property type="entry name" value="Protein kinase-like (PK-like)"/>
    <property type="match status" value="1"/>
</dbReference>
<feature type="domain" description="Protein kinase" evidence="6">
    <location>
        <begin position="355"/>
        <end position="489"/>
    </location>
</feature>
<comment type="caution">
    <text evidence="7">The sequence shown here is derived from an EMBL/GenBank/DDBJ whole genome shotgun (WGS) entry which is preliminary data.</text>
</comment>
<dbReference type="Pfam" id="PF23180">
    <property type="entry name" value="ALE2_N"/>
    <property type="match status" value="1"/>
</dbReference>
<dbReference type="InterPro" id="IPR001245">
    <property type="entry name" value="Ser-Thr/Tyr_kinase_cat_dom"/>
</dbReference>
<dbReference type="GO" id="GO:0004672">
    <property type="term" value="F:protein kinase activity"/>
    <property type="evidence" value="ECO:0007669"/>
    <property type="project" value="InterPro"/>
</dbReference>
<protein>
    <recommendedName>
        <fullName evidence="6">Protein kinase domain-containing protein</fullName>
    </recommendedName>
</protein>
<sequence length="489" mass="53658">MRILLMFSLCLLPLAPHFGVTSHELQSYFLLRSKHRSTKLKPVSPTIAPSGVPAIWTMAPWAPVSSPAYPPLFFGPSASTPHYRMPHVISPTSYAPPKENCEQISCSDPLTRTPIGSPCGCVYPIKVIIDLGVAPILLFPQIAELEVEVASGTFLKQSQVRIMGADASVHSQDKTTVTIYLVPLGERFDKMTALLIYDRFWQKKVQISTSIFGDYDVISVFYPGLPSSLPPMIWGPSDISPSGSQQYPFTANVPVRKKKGTNKKLIFIIVFSSILLILVCVGMLVMILKLKKLEQLPTIARSDVPPYLSKRSGAKSMIPSSSASSSISLISTMATCTSSVKTFLLAELEKATDGFSSERVLGQGGFGCVYHGIMDDGSEVAIKLLTREEQSGDREFIGEVGMLSRLHHRNLVKLLGICIEGRTRCLVYELVRNGSVESHLHGADKNKGNLSWDSRMKIALGAARGLLHICMRIPIPVLFTVISKQAMYF</sequence>
<evidence type="ECO:0000256" key="1">
    <source>
        <dbReference type="ARBA" id="ARBA00022741"/>
    </source>
</evidence>
<dbReference type="PANTHER" id="PTHR47989:SF40">
    <property type="entry name" value="RECEPTOR-LIKE SERINE_THREONINE-PROTEIN KINASE ALE2"/>
    <property type="match status" value="1"/>
</dbReference>
<feature type="transmembrane region" description="Helical" evidence="4">
    <location>
        <begin position="265"/>
        <end position="288"/>
    </location>
</feature>
<dbReference type="PROSITE" id="PS50011">
    <property type="entry name" value="PROTEIN_KINASE_DOM"/>
    <property type="match status" value="1"/>
</dbReference>
<proteinExistence type="predicted"/>
<keyword evidence="4" id="KW-0472">Membrane</keyword>
<dbReference type="InterPro" id="IPR011009">
    <property type="entry name" value="Kinase-like_dom_sf"/>
</dbReference>
<reference evidence="9 10" key="1">
    <citation type="journal article" date="2020" name="Nat. Food">
        <title>A phased Vanilla planifolia genome enables genetic improvement of flavour and production.</title>
        <authorList>
            <person name="Hasing T."/>
            <person name="Tang H."/>
            <person name="Brym M."/>
            <person name="Khazi F."/>
            <person name="Huang T."/>
            <person name="Chambers A.H."/>
        </authorList>
    </citation>
    <scope>NUCLEOTIDE SEQUENCE [LARGE SCALE GENOMIC DNA]</scope>
    <source>
        <tissue evidence="7">Leaf</tissue>
    </source>
</reference>
<evidence type="ECO:0000259" key="6">
    <source>
        <dbReference type="PROSITE" id="PS50011"/>
    </source>
</evidence>
<evidence type="ECO:0000256" key="4">
    <source>
        <dbReference type="SAM" id="Phobius"/>
    </source>
</evidence>
<dbReference type="Proteomes" id="UP000636800">
    <property type="component" value="Unassembled WGS sequence"/>
</dbReference>
<feature type="binding site" evidence="3">
    <location>
        <position position="383"/>
    </location>
    <ligand>
        <name>ATP</name>
        <dbReference type="ChEBI" id="CHEBI:30616"/>
    </ligand>
</feature>
<evidence type="ECO:0000256" key="2">
    <source>
        <dbReference type="ARBA" id="ARBA00022840"/>
    </source>
</evidence>
<evidence type="ECO:0000256" key="5">
    <source>
        <dbReference type="SAM" id="SignalP"/>
    </source>
</evidence>
<evidence type="ECO:0000256" key="3">
    <source>
        <dbReference type="PROSITE-ProRule" id="PRU10141"/>
    </source>
</evidence>
<dbReference type="OrthoDB" id="1739377at2759"/>
<dbReference type="EMBL" id="JADCNL010000004">
    <property type="protein sequence ID" value="KAG0484980.1"/>
    <property type="molecule type" value="Genomic_DNA"/>
</dbReference>
<evidence type="ECO:0000313" key="8">
    <source>
        <dbReference type="EMBL" id="KAG0486732.1"/>
    </source>
</evidence>
<dbReference type="Pfam" id="PF07714">
    <property type="entry name" value="PK_Tyr_Ser-Thr"/>
    <property type="match status" value="1"/>
</dbReference>
<dbReference type="EMBL" id="JADCNM010000004">
    <property type="protein sequence ID" value="KAG0486732.1"/>
    <property type="molecule type" value="Genomic_DNA"/>
</dbReference>
<organism evidence="7 9">
    <name type="scientific">Vanilla planifolia</name>
    <name type="common">Vanilla</name>
    <dbReference type="NCBI Taxonomy" id="51239"/>
    <lineage>
        <taxon>Eukaryota</taxon>
        <taxon>Viridiplantae</taxon>
        <taxon>Streptophyta</taxon>
        <taxon>Embryophyta</taxon>
        <taxon>Tracheophyta</taxon>
        <taxon>Spermatophyta</taxon>
        <taxon>Magnoliopsida</taxon>
        <taxon>Liliopsida</taxon>
        <taxon>Asparagales</taxon>
        <taxon>Orchidaceae</taxon>
        <taxon>Vanilloideae</taxon>
        <taxon>Vanilleae</taxon>
        <taxon>Vanilla</taxon>
    </lineage>
</organism>
<keyword evidence="4" id="KW-1133">Transmembrane helix</keyword>
<keyword evidence="1 3" id="KW-0547">Nucleotide-binding</keyword>
<evidence type="ECO:0000313" key="10">
    <source>
        <dbReference type="Proteomes" id="UP000639772"/>
    </source>
</evidence>
<accession>A0A835RBM9</accession>
<dbReference type="Proteomes" id="UP000639772">
    <property type="component" value="Unassembled WGS sequence"/>
</dbReference>
<dbReference type="GO" id="GO:0005524">
    <property type="term" value="F:ATP binding"/>
    <property type="evidence" value="ECO:0007669"/>
    <property type="project" value="UniProtKB-UniRule"/>
</dbReference>